<feature type="compositionally biased region" description="Basic and acidic residues" evidence="1">
    <location>
        <begin position="366"/>
        <end position="375"/>
    </location>
</feature>
<reference evidence="2" key="1">
    <citation type="submission" date="2018-12" db="EMBL/GenBank/DDBJ databases">
        <authorList>
            <person name="Syme R.A."/>
            <person name="Farfan-Caceres L."/>
            <person name="Lichtenzveig J."/>
        </authorList>
    </citation>
    <scope>NUCLEOTIDE SEQUENCE</scope>
    <source>
        <strain evidence="2">Al4</strain>
    </source>
</reference>
<evidence type="ECO:0000256" key="1">
    <source>
        <dbReference type="SAM" id="MobiDB-lite"/>
    </source>
</evidence>
<feature type="compositionally biased region" description="Basic residues" evidence="1">
    <location>
        <begin position="376"/>
        <end position="388"/>
    </location>
</feature>
<dbReference type="EMBL" id="RZGK01000007">
    <property type="protein sequence ID" value="KAF9697974.1"/>
    <property type="molecule type" value="Genomic_DNA"/>
</dbReference>
<name>A0A8H7MIT3_9PLEO</name>
<feature type="region of interest" description="Disordered" evidence="1">
    <location>
        <begin position="366"/>
        <end position="399"/>
    </location>
</feature>
<reference evidence="2" key="2">
    <citation type="submission" date="2020-09" db="EMBL/GenBank/DDBJ databases">
        <title>Reference genome assembly for Australian Ascochyta lentis isolate Al4.</title>
        <authorList>
            <person name="Lee R.C."/>
            <person name="Farfan-Caceres L.M."/>
            <person name="Debler J.W."/>
            <person name="Williams A.H."/>
            <person name="Henares B.M."/>
        </authorList>
    </citation>
    <scope>NUCLEOTIDE SEQUENCE</scope>
    <source>
        <strain evidence="2">Al4</strain>
    </source>
</reference>
<dbReference type="AlphaFoldDB" id="A0A8H7MIT3"/>
<organism evidence="2 3">
    <name type="scientific">Ascochyta lentis</name>
    <dbReference type="NCBI Taxonomy" id="205686"/>
    <lineage>
        <taxon>Eukaryota</taxon>
        <taxon>Fungi</taxon>
        <taxon>Dikarya</taxon>
        <taxon>Ascomycota</taxon>
        <taxon>Pezizomycotina</taxon>
        <taxon>Dothideomycetes</taxon>
        <taxon>Pleosporomycetidae</taxon>
        <taxon>Pleosporales</taxon>
        <taxon>Pleosporineae</taxon>
        <taxon>Didymellaceae</taxon>
        <taxon>Ascochyta</taxon>
    </lineage>
</organism>
<feature type="compositionally biased region" description="Polar residues" evidence="1">
    <location>
        <begin position="43"/>
        <end position="52"/>
    </location>
</feature>
<dbReference type="PANTHER" id="PTHR40613">
    <property type="match status" value="1"/>
</dbReference>
<accession>A0A8H7MIT3</accession>
<evidence type="ECO:0000313" key="2">
    <source>
        <dbReference type="EMBL" id="KAF9697974.1"/>
    </source>
</evidence>
<dbReference type="PANTHER" id="PTHR40613:SF1">
    <property type="entry name" value="CYTOPLASMIC PROTEIN"/>
    <property type="match status" value="1"/>
</dbReference>
<proteinExistence type="predicted"/>
<keyword evidence="3" id="KW-1185">Reference proteome</keyword>
<gene>
    <name evidence="2" type="ORF">EKO04_004320</name>
</gene>
<feature type="compositionally biased region" description="Low complexity" evidence="1">
    <location>
        <begin position="232"/>
        <end position="244"/>
    </location>
</feature>
<feature type="compositionally biased region" description="Polar residues" evidence="1">
    <location>
        <begin position="88"/>
        <end position="109"/>
    </location>
</feature>
<protein>
    <submittedName>
        <fullName evidence="2">Uncharacterized protein</fullName>
    </submittedName>
</protein>
<comment type="caution">
    <text evidence="2">The sequence shown here is derived from an EMBL/GenBank/DDBJ whole genome shotgun (WGS) entry which is preliminary data.</text>
</comment>
<feature type="region of interest" description="Disordered" evidence="1">
    <location>
        <begin position="38"/>
        <end position="132"/>
    </location>
</feature>
<evidence type="ECO:0000313" key="3">
    <source>
        <dbReference type="Proteomes" id="UP000651452"/>
    </source>
</evidence>
<dbReference type="OrthoDB" id="5427130at2759"/>
<sequence>MSSDYGSDISPDDVPAIESLQPAAMAMAPATPCKPLVERGANVLTTPPSLQMQKRKACDTPPESQPESQRKKRRYLPFNTPAAPVASLNRTSTMTSSQALPTPTTCTKIPTSPSRPPPSSQPTPTKRAHAAHMSTTPATMCTPYASYRASYPSPAVRAGQPVEAPLYRFPFGAHSGKTLLEVPENYIAYLRVDHAMADSMPGFAGALCLFDAGQPPVAPLPAPLPNRPEHSTPPSSAPARFSSSQQAENCDIISKDALDASSSSLYRFDFGIHTGKTLAEVPPEYVAFLKQRGIVEGKPALAVAVIRFERENAPSATAASKSRSDPAQYTLKFGKHIGKTVSEVPEQYLTWLKTTKILHENEDLRNAVAHHERTRTPAKSKSAKRRRTPNILMPSGKSLDWNHRRLDGCPRYRGRRGW</sequence>
<dbReference type="Proteomes" id="UP000651452">
    <property type="component" value="Unassembled WGS sequence"/>
</dbReference>
<feature type="region of interest" description="Disordered" evidence="1">
    <location>
        <begin position="219"/>
        <end position="244"/>
    </location>
</feature>